<evidence type="ECO:0000256" key="2">
    <source>
        <dbReference type="SAM" id="SignalP"/>
    </source>
</evidence>
<name>A0AA35QSF7_GEOBA</name>
<gene>
    <name evidence="3" type="ORF">GBAR_LOCUS191</name>
</gene>
<dbReference type="PANTHER" id="PTHR43019:SF23">
    <property type="entry name" value="PROTEASE DO-LIKE 5, CHLOROPLASTIC"/>
    <property type="match status" value="1"/>
</dbReference>
<comment type="caution">
    <text evidence="3">The sequence shown here is derived from an EMBL/GenBank/DDBJ whole genome shotgun (WGS) entry which is preliminary data.</text>
</comment>
<feature type="chain" id="PRO_5041315475" evidence="2">
    <location>
        <begin position="18"/>
        <end position="249"/>
    </location>
</feature>
<keyword evidence="2" id="KW-0732">Signal</keyword>
<reference evidence="3" key="1">
    <citation type="submission" date="2023-03" db="EMBL/GenBank/DDBJ databases">
        <authorList>
            <person name="Steffen K."/>
            <person name="Cardenas P."/>
        </authorList>
    </citation>
    <scope>NUCLEOTIDE SEQUENCE</scope>
</reference>
<dbReference type="SUPFAM" id="SSF50494">
    <property type="entry name" value="Trypsin-like serine proteases"/>
    <property type="match status" value="1"/>
</dbReference>
<dbReference type="Gene3D" id="2.40.10.120">
    <property type="match status" value="1"/>
</dbReference>
<dbReference type="GO" id="GO:0006508">
    <property type="term" value="P:proteolysis"/>
    <property type="evidence" value="ECO:0007669"/>
    <property type="project" value="UniProtKB-KW"/>
</dbReference>
<dbReference type="PRINTS" id="PR00834">
    <property type="entry name" value="PROTEASES2C"/>
</dbReference>
<feature type="signal peptide" evidence="2">
    <location>
        <begin position="1"/>
        <end position="17"/>
    </location>
</feature>
<evidence type="ECO:0000313" key="4">
    <source>
        <dbReference type="Proteomes" id="UP001174909"/>
    </source>
</evidence>
<dbReference type="Proteomes" id="UP001174909">
    <property type="component" value="Unassembled WGS sequence"/>
</dbReference>
<sequence>MAGLIALALLLTAGCNPTDEELATRIADGIKAAVKNSDVPVGDLNPLYRGVWPSVFYVDPGDRQHGTGWLLEPGLIVTVAHLVEGRRQVIVRQATAPTFVADVVGSDHLRDVALLRYDPAQAALDPRAMPLPMGNATIDDIAKDLLALGYSGSGVKRLGTVGSPKANAGILSQITNFGAASYGRNLEMDAAIDPGDSGGPVLNRQGEVVGMVRAAARHSADGGLVVGTFYAVHADEIRTAIASIESGEQ</sequence>
<dbReference type="Pfam" id="PF13365">
    <property type="entry name" value="Trypsin_2"/>
    <property type="match status" value="1"/>
</dbReference>
<keyword evidence="3" id="KW-0378">Hydrolase</keyword>
<dbReference type="PANTHER" id="PTHR43019">
    <property type="entry name" value="SERINE ENDOPROTEASE DEGS"/>
    <property type="match status" value="1"/>
</dbReference>
<keyword evidence="3" id="KW-0645">Protease</keyword>
<proteinExistence type="inferred from homology"/>
<dbReference type="InterPro" id="IPR001940">
    <property type="entry name" value="Peptidase_S1C"/>
</dbReference>
<dbReference type="EMBL" id="CASHTH010000031">
    <property type="protein sequence ID" value="CAI7989376.1"/>
    <property type="molecule type" value="Genomic_DNA"/>
</dbReference>
<protein>
    <submittedName>
        <fullName evidence="3">Serine protease HhoA</fullName>
    </submittedName>
</protein>
<dbReference type="InterPro" id="IPR009003">
    <property type="entry name" value="Peptidase_S1_PA"/>
</dbReference>
<accession>A0AA35QSF7</accession>
<organism evidence="3 4">
    <name type="scientific">Geodia barretti</name>
    <name type="common">Barrett's horny sponge</name>
    <dbReference type="NCBI Taxonomy" id="519541"/>
    <lineage>
        <taxon>Eukaryota</taxon>
        <taxon>Metazoa</taxon>
        <taxon>Porifera</taxon>
        <taxon>Demospongiae</taxon>
        <taxon>Heteroscleromorpha</taxon>
        <taxon>Tetractinellida</taxon>
        <taxon>Astrophorina</taxon>
        <taxon>Geodiidae</taxon>
        <taxon>Geodia</taxon>
    </lineage>
</organism>
<keyword evidence="4" id="KW-1185">Reference proteome</keyword>
<dbReference type="GO" id="GO:0004252">
    <property type="term" value="F:serine-type endopeptidase activity"/>
    <property type="evidence" value="ECO:0007669"/>
    <property type="project" value="InterPro"/>
</dbReference>
<comment type="similarity">
    <text evidence="1">Belongs to the peptidase S1C family.</text>
</comment>
<evidence type="ECO:0000313" key="3">
    <source>
        <dbReference type="EMBL" id="CAI7989376.1"/>
    </source>
</evidence>
<evidence type="ECO:0000256" key="1">
    <source>
        <dbReference type="ARBA" id="ARBA00010541"/>
    </source>
</evidence>
<dbReference type="AlphaFoldDB" id="A0AA35QSF7"/>